<feature type="transmembrane region" description="Helical" evidence="6">
    <location>
        <begin position="65"/>
        <end position="87"/>
    </location>
</feature>
<comment type="subcellular location">
    <subcellularLocation>
        <location evidence="1">Membrane</location>
        <topology evidence="1">Multi-pass membrane protein</topology>
    </subcellularLocation>
</comment>
<accession>A0A8S9FQ99</accession>
<sequence>LYFSLGGSKYIFHHCLSGVSVAYYLFFGEDQLYTYMVLIFEVTTSEINLRGYFDISGLKQSEAYLINEVAIFLTWKTARIILCSYMFYHIYKNYQITKILASFFQNQTSVVSIALSVMNLMSFGKTVKRLMITLEKDSEDTIFL</sequence>
<comment type="caution">
    <text evidence="8">The sequence shown here is derived from an EMBL/GenBank/DDBJ whole genome shotgun (WGS) entry which is preliminary data.</text>
</comment>
<name>A0A8S9FQ99_BRACR</name>
<evidence type="ECO:0000256" key="5">
    <source>
        <dbReference type="PROSITE-ProRule" id="PRU00205"/>
    </source>
</evidence>
<dbReference type="InterPro" id="IPR050846">
    <property type="entry name" value="TLCD"/>
</dbReference>
<dbReference type="OrthoDB" id="10266980at2759"/>
<dbReference type="EMBL" id="QGKY02001015">
    <property type="protein sequence ID" value="KAF2575513.1"/>
    <property type="molecule type" value="Genomic_DNA"/>
</dbReference>
<keyword evidence="2 5" id="KW-0812">Transmembrane</keyword>
<evidence type="ECO:0000313" key="9">
    <source>
        <dbReference type="EMBL" id="KAF3569332.1"/>
    </source>
</evidence>
<keyword evidence="3 6" id="KW-1133">Transmembrane helix</keyword>
<organism evidence="8">
    <name type="scientific">Brassica cretica</name>
    <name type="common">Mustard</name>
    <dbReference type="NCBI Taxonomy" id="69181"/>
    <lineage>
        <taxon>Eukaryota</taxon>
        <taxon>Viridiplantae</taxon>
        <taxon>Streptophyta</taxon>
        <taxon>Embryophyta</taxon>
        <taxon>Tracheophyta</taxon>
        <taxon>Spermatophyta</taxon>
        <taxon>Magnoliopsida</taxon>
        <taxon>eudicotyledons</taxon>
        <taxon>Gunneridae</taxon>
        <taxon>Pentapetalae</taxon>
        <taxon>rosids</taxon>
        <taxon>malvids</taxon>
        <taxon>Brassicales</taxon>
        <taxon>Brassicaceae</taxon>
        <taxon>Brassiceae</taxon>
        <taxon>Brassica</taxon>
    </lineage>
</organism>
<evidence type="ECO:0000259" key="7">
    <source>
        <dbReference type="PROSITE" id="PS50922"/>
    </source>
</evidence>
<evidence type="ECO:0000313" key="8">
    <source>
        <dbReference type="EMBL" id="KAF2575513.1"/>
    </source>
</evidence>
<dbReference type="AlphaFoldDB" id="A0A8S9FQ99"/>
<evidence type="ECO:0000256" key="1">
    <source>
        <dbReference type="ARBA" id="ARBA00004141"/>
    </source>
</evidence>
<dbReference type="PANTHER" id="PTHR13439:SF58">
    <property type="entry name" value="TLC DOMAIN-CONTAINING PROTEIN"/>
    <property type="match status" value="1"/>
</dbReference>
<keyword evidence="10" id="KW-1185">Reference proteome</keyword>
<keyword evidence="4 5" id="KW-0472">Membrane</keyword>
<feature type="transmembrane region" description="Helical" evidence="6">
    <location>
        <begin position="7"/>
        <end position="26"/>
    </location>
</feature>
<proteinExistence type="predicted"/>
<dbReference type="Pfam" id="PF03798">
    <property type="entry name" value="TRAM_LAG1_CLN8"/>
    <property type="match status" value="1"/>
</dbReference>
<evidence type="ECO:0000256" key="4">
    <source>
        <dbReference type="ARBA" id="ARBA00023136"/>
    </source>
</evidence>
<feature type="transmembrane region" description="Helical" evidence="6">
    <location>
        <begin position="99"/>
        <end position="121"/>
    </location>
</feature>
<dbReference type="GO" id="GO:0016020">
    <property type="term" value="C:membrane"/>
    <property type="evidence" value="ECO:0007669"/>
    <property type="project" value="UniProtKB-SubCell"/>
</dbReference>
<dbReference type="PANTHER" id="PTHR13439">
    <property type="entry name" value="CT120 PROTEIN"/>
    <property type="match status" value="1"/>
</dbReference>
<reference evidence="8" key="1">
    <citation type="submission" date="2019-12" db="EMBL/GenBank/DDBJ databases">
        <title>Genome sequencing and annotation of Brassica cretica.</title>
        <authorList>
            <person name="Studholme D.J."/>
            <person name="Sarris P.F."/>
        </authorList>
    </citation>
    <scope>NUCLEOTIDE SEQUENCE</scope>
    <source>
        <strain evidence="8">PFS-102/07</strain>
        <tissue evidence="8">Leaf</tissue>
    </source>
</reference>
<gene>
    <name evidence="9" type="ORF">DY000_02014667</name>
    <name evidence="8" type="ORF">F2Q70_00002999</name>
</gene>
<dbReference type="EMBL" id="QGKV02000759">
    <property type="protein sequence ID" value="KAF3569332.1"/>
    <property type="molecule type" value="Genomic_DNA"/>
</dbReference>
<feature type="non-terminal residue" evidence="8">
    <location>
        <position position="1"/>
    </location>
</feature>
<evidence type="ECO:0000313" key="10">
    <source>
        <dbReference type="Proteomes" id="UP000266723"/>
    </source>
</evidence>
<dbReference type="GO" id="GO:0005783">
    <property type="term" value="C:endoplasmic reticulum"/>
    <property type="evidence" value="ECO:0007669"/>
    <property type="project" value="TreeGrafter"/>
</dbReference>
<dbReference type="Proteomes" id="UP000266723">
    <property type="component" value="Unassembled WGS sequence"/>
</dbReference>
<protein>
    <recommendedName>
        <fullName evidence="7">TLC domain-containing protein</fullName>
    </recommendedName>
</protein>
<evidence type="ECO:0000256" key="3">
    <source>
        <dbReference type="ARBA" id="ARBA00022989"/>
    </source>
</evidence>
<evidence type="ECO:0000256" key="6">
    <source>
        <dbReference type="SAM" id="Phobius"/>
    </source>
</evidence>
<dbReference type="GO" id="GO:0055088">
    <property type="term" value="P:lipid homeostasis"/>
    <property type="evidence" value="ECO:0007669"/>
    <property type="project" value="TreeGrafter"/>
</dbReference>
<reference evidence="9" key="2">
    <citation type="submission" date="2019-12" db="EMBL/GenBank/DDBJ databases">
        <authorList>
            <person name="Studholme D.J."/>
            <person name="Sarris P."/>
        </authorList>
    </citation>
    <scope>NUCLEOTIDE SEQUENCE</scope>
    <source>
        <strain evidence="9">PFS-1207/04</strain>
        <tissue evidence="9">Leaf</tissue>
    </source>
</reference>
<dbReference type="PROSITE" id="PS50922">
    <property type="entry name" value="TLC"/>
    <property type="match status" value="1"/>
</dbReference>
<reference evidence="9 10" key="3">
    <citation type="journal article" date="2020" name="BMC Genomics">
        <title>Intraspecific diversification of the crop wild relative Brassica cretica Lam. using demographic model selection.</title>
        <authorList>
            <person name="Kioukis A."/>
            <person name="Michalopoulou V.A."/>
            <person name="Briers L."/>
            <person name="Pirintsos S."/>
            <person name="Studholme D.J."/>
            <person name="Pavlidis P."/>
            <person name="Sarris P.F."/>
        </authorList>
    </citation>
    <scope>NUCLEOTIDE SEQUENCE [LARGE SCALE GENOMIC DNA]</scope>
    <source>
        <strain evidence="10">cv. PFS-1207/04</strain>
        <strain evidence="9">PFS-1207/04</strain>
    </source>
</reference>
<evidence type="ECO:0000256" key="2">
    <source>
        <dbReference type="ARBA" id="ARBA00022692"/>
    </source>
</evidence>
<dbReference type="InterPro" id="IPR006634">
    <property type="entry name" value="TLC-dom"/>
</dbReference>
<feature type="domain" description="TLC" evidence="7">
    <location>
        <begin position="1"/>
        <end position="135"/>
    </location>
</feature>